<reference evidence="2 3" key="1">
    <citation type="submission" date="2019-06" db="EMBL/GenBank/DDBJ databases">
        <title>Whole genome shotgun sequence of Microbacterium liquefaciens NBRC 15037.</title>
        <authorList>
            <person name="Hosoyama A."/>
            <person name="Uohara A."/>
            <person name="Ohji S."/>
            <person name="Ichikawa N."/>
        </authorList>
    </citation>
    <scope>NUCLEOTIDE SEQUENCE [LARGE SCALE GENOMIC DNA]</scope>
    <source>
        <strain evidence="2 3">NBRC 15037</strain>
    </source>
</reference>
<comment type="caution">
    <text evidence="2">The sequence shown here is derived from an EMBL/GenBank/DDBJ whole genome shotgun (WGS) entry which is preliminary data.</text>
</comment>
<dbReference type="GO" id="GO:0005975">
    <property type="term" value="P:carbohydrate metabolic process"/>
    <property type="evidence" value="ECO:0007669"/>
    <property type="project" value="InterPro"/>
</dbReference>
<accession>A0A4Y4B6D3</accession>
<evidence type="ECO:0000259" key="1">
    <source>
        <dbReference type="Pfam" id="PF01120"/>
    </source>
</evidence>
<dbReference type="InterPro" id="IPR057739">
    <property type="entry name" value="Glyco_hydro_29_N"/>
</dbReference>
<dbReference type="Proteomes" id="UP000317410">
    <property type="component" value="Unassembled WGS sequence"/>
</dbReference>
<dbReference type="AlphaFoldDB" id="A0A4Y4B6D3"/>
<gene>
    <name evidence="2" type="ORF">MLI01_06790</name>
</gene>
<dbReference type="Gene3D" id="3.20.20.80">
    <property type="entry name" value="Glycosidases"/>
    <property type="match status" value="1"/>
</dbReference>
<dbReference type="EMBL" id="BJNQ01000003">
    <property type="protein sequence ID" value="GEC74534.1"/>
    <property type="molecule type" value="Genomic_DNA"/>
</dbReference>
<organism evidence="2 3">
    <name type="scientific">Microbacterium maritypicum</name>
    <name type="common">Microbacterium liquefaciens</name>
    <dbReference type="NCBI Taxonomy" id="33918"/>
    <lineage>
        <taxon>Bacteria</taxon>
        <taxon>Bacillati</taxon>
        <taxon>Actinomycetota</taxon>
        <taxon>Actinomycetes</taxon>
        <taxon>Micrococcales</taxon>
        <taxon>Microbacteriaceae</taxon>
        <taxon>Microbacterium</taxon>
    </lineage>
</organism>
<dbReference type="InterPro" id="IPR017853">
    <property type="entry name" value="GH"/>
</dbReference>
<feature type="domain" description="Glycoside hydrolase family 29 N-terminal" evidence="1">
    <location>
        <begin position="2"/>
        <end position="39"/>
    </location>
</feature>
<proteinExistence type="predicted"/>
<evidence type="ECO:0000313" key="2">
    <source>
        <dbReference type="EMBL" id="GEC74534.1"/>
    </source>
</evidence>
<dbReference type="GO" id="GO:0004560">
    <property type="term" value="F:alpha-L-fucosidase activity"/>
    <property type="evidence" value="ECO:0007669"/>
    <property type="project" value="InterPro"/>
</dbReference>
<protein>
    <recommendedName>
        <fullName evidence="1">Glycoside hydrolase family 29 N-terminal domain-containing protein</fullName>
    </recommendedName>
</protein>
<evidence type="ECO:0000313" key="3">
    <source>
        <dbReference type="Proteomes" id="UP000317410"/>
    </source>
</evidence>
<dbReference type="SUPFAM" id="SSF51445">
    <property type="entry name" value="(Trans)glycosidases"/>
    <property type="match status" value="1"/>
</dbReference>
<sequence length="125" mass="13314">MAKNGNLLINVGPAADGSIPELQRRAMRELGTWLAVNGDAIYGTRPWIRMGERTGAPRRYTTTGATVLVHALDPSTGTLELPEELLGSDLRWTDGSVVERQAHDQAVAVIPAGLREEAVAVLSAG</sequence>
<dbReference type="Pfam" id="PF01120">
    <property type="entry name" value="Alpha_L_fucos"/>
    <property type="match status" value="1"/>
</dbReference>
<name>A0A4Y4B6D3_MICMQ</name>